<name>A0ACC6QD93_9ACTN</name>
<reference evidence="1" key="1">
    <citation type="submission" date="2024-03" db="EMBL/GenBank/DDBJ databases">
        <title>Novel Streptomyces species of biotechnological and ecological value are a feature of Machair soil.</title>
        <authorList>
            <person name="Prole J.R."/>
            <person name="Goodfellow M."/>
            <person name="Allenby N."/>
            <person name="Ward A.C."/>
        </authorList>
    </citation>
    <scope>NUCLEOTIDE SEQUENCE</scope>
    <source>
        <strain evidence="1">MS1.AVA.4</strain>
    </source>
</reference>
<dbReference type="Proteomes" id="UP001375539">
    <property type="component" value="Unassembled WGS sequence"/>
</dbReference>
<evidence type="ECO:0000313" key="2">
    <source>
        <dbReference type="Proteomes" id="UP001375539"/>
    </source>
</evidence>
<accession>A0ACC6QD93</accession>
<organism evidence="1 2">
    <name type="scientific">Streptomyces pratisoli</name>
    <dbReference type="NCBI Taxonomy" id="3139917"/>
    <lineage>
        <taxon>Bacteria</taxon>
        <taxon>Bacillati</taxon>
        <taxon>Actinomycetota</taxon>
        <taxon>Actinomycetes</taxon>
        <taxon>Kitasatosporales</taxon>
        <taxon>Streptomycetaceae</taxon>
        <taxon>Streptomyces</taxon>
    </lineage>
</organism>
<gene>
    <name evidence="1" type="ORF">WKI58_07955</name>
</gene>
<dbReference type="EMBL" id="JBBKAI010000002">
    <property type="protein sequence ID" value="MEJ8656458.1"/>
    <property type="molecule type" value="Genomic_DNA"/>
</dbReference>
<proteinExistence type="predicted"/>
<sequence>MDEMTAVRKLRAGVPTPDHARLTPARQRLLDEIARGRRPRPGWKLAAVGAAAAVTAAAVLTTLLVDDGGSGPTARQPEADDWVHQVTRWDGPDCGGSGSRGWYGEGFTFTLQPGLGKECSLESGRSHTTQNWIRYDGTQQGRPDRSPETPPKSDGDRQRRAWPQVHPDTHDALPPQQSDALVAALPDDPGAALDMIRKKSRPSRLVVIAPRMTQAQRDFNEVVEVLSGSPTVAPDKAETMYRIITGLDGATKPQKVTDGVGRPAVAIGIDGNFRDYSSERNSLQVLLDPESYAYRGVRFVAGLDYYVGGKASGGPFVAKGTVVGTLTRVSTDVMDDPYAR</sequence>
<keyword evidence="2" id="KW-1185">Reference proteome</keyword>
<protein>
    <submittedName>
        <fullName evidence="1">Uncharacterized protein</fullName>
    </submittedName>
</protein>
<evidence type="ECO:0000313" key="1">
    <source>
        <dbReference type="EMBL" id="MEJ8656458.1"/>
    </source>
</evidence>
<comment type="caution">
    <text evidence="1">The sequence shown here is derived from an EMBL/GenBank/DDBJ whole genome shotgun (WGS) entry which is preliminary data.</text>
</comment>